<protein>
    <submittedName>
        <fullName evidence="1">Uncharacterized protein</fullName>
    </submittedName>
</protein>
<gene>
    <name evidence="1" type="ORF">J3R30DRAFT_66870</name>
</gene>
<dbReference type="EMBL" id="JAOTPV010000001">
    <property type="protein sequence ID" value="KAJ4490317.1"/>
    <property type="molecule type" value="Genomic_DNA"/>
</dbReference>
<evidence type="ECO:0000313" key="1">
    <source>
        <dbReference type="EMBL" id="KAJ4490317.1"/>
    </source>
</evidence>
<evidence type="ECO:0000313" key="2">
    <source>
        <dbReference type="Proteomes" id="UP001150266"/>
    </source>
</evidence>
<dbReference type="AlphaFoldDB" id="A0A9W9DY10"/>
<organism evidence="1 2">
    <name type="scientific">Lentinula aciculospora</name>
    <dbReference type="NCBI Taxonomy" id="153920"/>
    <lineage>
        <taxon>Eukaryota</taxon>
        <taxon>Fungi</taxon>
        <taxon>Dikarya</taxon>
        <taxon>Basidiomycota</taxon>
        <taxon>Agaricomycotina</taxon>
        <taxon>Agaricomycetes</taxon>
        <taxon>Agaricomycetidae</taxon>
        <taxon>Agaricales</taxon>
        <taxon>Marasmiineae</taxon>
        <taxon>Omphalotaceae</taxon>
        <taxon>Lentinula</taxon>
    </lineage>
</organism>
<name>A0A9W9DY10_9AGAR</name>
<dbReference type="Proteomes" id="UP001150266">
    <property type="component" value="Unassembled WGS sequence"/>
</dbReference>
<sequence>MLRFLSSSSLSFLPSFICRILLLAAIFRSACVVAAYPLTLVPVHNQIERRTKTKVLPDKLLRIGRVASDGKAWLTSTRGSADFFSFGLCIGHEDCIALVKQSGGQLIVVIVPPPLCFKWLRSLKVEATLSYSIGSKEYNQGQPGKSEFLTELNTIPTLQAETGITISDDWNFIHAALKLMCIRSPATNEAKLMKAYDSLTQSFAETINARKGMATGELEIKPIKLIKPIKPIKPIKDEITDEREKYKVRLQMGRIGQDGKYWLQHRGDADIFSVVFCMNRDCRTVKQKTVAEWTLGRPASSKISLVTVKVEPPITRRNIMKSFTTTASFYPDPGISTILQILADIPKLEKETAVAVTDDQSFYNAWWALLTRYKAIPQDEKTTADFENMKAFFKPSIEARKGMAPNGEEITLKRPSEAVNVKDSLKRRPEDVDVEDSLKRLRESAAKNSSRMHIGDILR</sequence>
<keyword evidence="2" id="KW-1185">Reference proteome</keyword>
<comment type="caution">
    <text evidence="1">The sequence shown here is derived from an EMBL/GenBank/DDBJ whole genome shotgun (WGS) entry which is preliminary data.</text>
</comment>
<proteinExistence type="predicted"/>
<reference evidence="1" key="1">
    <citation type="submission" date="2022-08" db="EMBL/GenBank/DDBJ databases">
        <title>A Global Phylogenomic Analysis of the Shiitake Genus Lentinula.</title>
        <authorList>
            <consortium name="DOE Joint Genome Institute"/>
            <person name="Sierra-Patev S."/>
            <person name="Min B."/>
            <person name="Naranjo-Ortiz M."/>
            <person name="Looney B."/>
            <person name="Konkel Z."/>
            <person name="Slot J.C."/>
            <person name="Sakamoto Y."/>
            <person name="Steenwyk J.L."/>
            <person name="Rokas A."/>
            <person name="Carro J."/>
            <person name="Camarero S."/>
            <person name="Ferreira P."/>
            <person name="Molpeceres G."/>
            <person name="Ruiz-Duenas F.J."/>
            <person name="Serrano A."/>
            <person name="Henrissat B."/>
            <person name="Drula E."/>
            <person name="Hughes K.W."/>
            <person name="Mata J.L."/>
            <person name="Ishikawa N.K."/>
            <person name="Vargas-Isla R."/>
            <person name="Ushijima S."/>
            <person name="Smith C.A."/>
            <person name="Ahrendt S."/>
            <person name="Andreopoulos W."/>
            <person name="He G."/>
            <person name="Labutti K."/>
            <person name="Lipzen A."/>
            <person name="Ng V."/>
            <person name="Riley R."/>
            <person name="Sandor L."/>
            <person name="Barry K."/>
            <person name="Martinez A.T."/>
            <person name="Xiao Y."/>
            <person name="Gibbons J.G."/>
            <person name="Terashima K."/>
            <person name="Grigoriev I.V."/>
            <person name="Hibbett D.S."/>
        </authorList>
    </citation>
    <scope>NUCLEOTIDE SEQUENCE</scope>
    <source>
        <strain evidence="1">JLM2183</strain>
    </source>
</reference>
<accession>A0A9W9DY10</accession>